<evidence type="ECO:0000256" key="2">
    <source>
        <dbReference type="RuleBase" id="RU004328"/>
    </source>
</evidence>
<dbReference type="PANTHER" id="PTHR11240:SF22">
    <property type="entry name" value="RIBONUCLEASE T2"/>
    <property type="match status" value="1"/>
</dbReference>
<evidence type="ECO:0000256" key="3">
    <source>
        <dbReference type="SAM" id="SignalP"/>
    </source>
</evidence>
<dbReference type="InterPro" id="IPR001568">
    <property type="entry name" value="RNase_T2-like"/>
</dbReference>
<dbReference type="GO" id="GO:0033897">
    <property type="term" value="F:ribonuclease T2 activity"/>
    <property type="evidence" value="ECO:0007669"/>
    <property type="project" value="InterPro"/>
</dbReference>
<sequence>MKNTYLFATAMATLLISHGALGLDANEEITPSSKGYQYLVYAVTWQPSFCKLKPKTSGCDKPPQKFLTHGIWPYNNSIGQKTNRHPANCNTAPSCKSSTECDISEDKLNQISDTRAIAGLVTASPQEMFRYEWKKHGTCSNQTETDYFNDIVRLRKAVMYLEPMFNTWIGRSVKFDQLKNAFPTHASFRCFTLDGKQYLHEVFYSIYPDGTPYKGDPSLQIGIPCAPGETLIPSGS</sequence>
<gene>
    <name evidence="4" type="ORF">FXO26_09315</name>
</gene>
<feature type="signal peptide" evidence="3">
    <location>
        <begin position="1"/>
        <end position="22"/>
    </location>
</feature>
<dbReference type="Proteomes" id="UP000324029">
    <property type="component" value="Unassembled WGS sequence"/>
</dbReference>
<protein>
    <submittedName>
        <fullName evidence="4">Ribonuclease</fullName>
    </submittedName>
</protein>
<evidence type="ECO:0000313" key="4">
    <source>
        <dbReference type="EMBL" id="TYK58206.1"/>
    </source>
</evidence>
<dbReference type="InterPro" id="IPR036430">
    <property type="entry name" value="RNase_T2-like_sf"/>
</dbReference>
<dbReference type="Gene3D" id="3.90.730.10">
    <property type="entry name" value="Ribonuclease T2-like"/>
    <property type="match status" value="1"/>
</dbReference>
<feature type="chain" id="PRO_5022701457" evidence="3">
    <location>
        <begin position="23"/>
        <end position="236"/>
    </location>
</feature>
<name>A0A5D3GCW4_9PSED</name>
<dbReference type="SUPFAM" id="SSF55895">
    <property type="entry name" value="Ribonuclease Rh-like"/>
    <property type="match status" value="1"/>
</dbReference>
<proteinExistence type="inferred from homology"/>
<reference evidence="4 5" key="1">
    <citation type="submission" date="2019-08" db="EMBL/GenBank/DDBJ databases">
        <title>Subclass B2 metallo-beta lactamase from Pseudomonas synxantha.</title>
        <authorList>
            <person name="Poirel L."/>
            <person name="Palmieri M."/>
            <person name="Masseron A."/>
            <person name="Perreten V."/>
            <person name="Nordman P."/>
        </authorList>
    </citation>
    <scope>NUCLEOTIDE SEQUENCE [LARGE SCALE GENOMIC DNA]</scope>
    <source>
        <strain evidence="4 5">MCP106</strain>
    </source>
</reference>
<dbReference type="PANTHER" id="PTHR11240">
    <property type="entry name" value="RIBONUCLEASE T2"/>
    <property type="match status" value="1"/>
</dbReference>
<dbReference type="PROSITE" id="PS00531">
    <property type="entry name" value="RNASE_T2_2"/>
    <property type="match status" value="1"/>
</dbReference>
<dbReference type="AlphaFoldDB" id="A0A5D3GCW4"/>
<dbReference type="EMBL" id="VSRO01000004">
    <property type="protein sequence ID" value="TYK58206.1"/>
    <property type="molecule type" value="Genomic_DNA"/>
</dbReference>
<organism evidence="4 5">
    <name type="scientific">Pseudomonas synxantha</name>
    <dbReference type="NCBI Taxonomy" id="47883"/>
    <lineage>
        <taxon>Bacteria</taxon>
        <taxon>Pseudomonadati</taxon>
        <taxon>Pseudomonadota</taxon>
        <taxon>Gammaproteobacteria</taxon>
        <taxon>Pseudomonadales</taxon>
        <taxon>Pseudomonadaceae</taxon>
        <taxon>Pseudomonas</taxon>
    </lineage>
</organism>
<evidence type="ECO:0000256" key="1">
    <source>
        <dbReference type="ARBA" id="ARBA00007469"/>
    </source>
</evidence>
<keyword evidence="3" id="KW-0732">Signal</keyword>
<dbReference type="Pfam" id="PF00445">
    <property type="entry name" value="Ribonuclease_T2"/>
    <property type="match status" value="1"/>
</dbReference>
<comment type="caution">
    <text evidence="4">The sequence shown here is derived from an EMBL/GenBank/DDBJ whole genome shotgun (WGS) entry which is preliminary data.</text>
</comment>
<dbReference type="InterPro" id="IPR033130">
    <property type="entry name" value="RNase_T2_His_AS_2"/>
</dbReference>
<comment type="similarity">
    <text evidence="1 2">Belongs to the RNase T2 family.</text>
</comment>
<dbReference type="GO" id="GO:0003723">
    <property type="term" value="F:RNA binding"/>
    <property type="evidence" value="ECO:0007669"/>
    <property type="project" value="InterPro"/>
</dbReference>
<dbReference type="RefSeq" id="WP_050549358.1">
    <property type="nucleotide sequence ID" value="NZ_VSRO01000004.1"/>
</dbReference>
<evidence type="ECO:0000313" key="5">
    <source>
        <dbReference type="Proteomes" id="UP000324029"/>
    </source>
</evidence>
<reference evidence="4 5" key="2">
    <citation type="submission" date="2019-08" db="EMBL/GenBank/DDBJ databases">
        <authorList>
            <person name="Brilhante M."/>
            <person name="Perreten V."/>
        </authorList>
    </citation>
    <scope>NUCLEOTIDE SEQUENCE [LARGE SCALE GENOMIC DNA]</scope>
    <source>
        <strain evidence="4 5">MCP106</strain>
    </source>
</reference>
<accession>A0A5D3GCW4</accession>